<organism evidence="4 5">
    <name type="scientific">Nonomuraea recticatena</name>
    <dbReference type="NCBI Taxonomy" id="46178"/>
    <lineage>
        <taxon>Bacteria</taxon>
        <taxon>Bacillati</taxon>
        <taxon>Actinomycetota</taxon>
        <taxon>Actinomycetes</taxon>
        <taxon>Streptosporangiales</taxon>
        <taxon>Streptosporangiaceae</taxon>
        <taxon>Nonomuraea</taxon>
    </lineage>
</organism>
<feature type="region of interest" description="Disordered" evidence="3">
    <location>
        <begin position="64"/>
        <end position="98"/>
    </location>
</feature>
<evidence type="ECO:0000256" key="1">
    <source>
        <dbReference type="ARBA" id="ARBA00006484"/>
    </source>
</evidence>
<dbReference type="InterPro" id="IPR002347">
    <property type="entry name" value="SDR_fam"/>
</dbReference>
<dbReference type="InterPro" id="IPR036291">
    <property type="entry name" value="NAD(P)-bd_dom_sf"/>
</dbReference>
<dbReference type="PANTHER" id="PTHR43669">
    <property type="entry name" value="5-KETO-D-GLUCONATE 5-REDUCTASE"/>
    <property type="match status" value="1"/>
</dbReference>
<dbReference type="RefSeq" id="WP_346154983.1">
    <property type="nucleotide sequence ID" value="NZ_BAAATE010000037.1"/>
</dbReference>
<gene>
    <name evidence="4" type="ORF">GCM10010412_085640</name>
</gene>
<dbReference type="Gene3D" id="3.40.50.720">
    <property type="entry name" value="NAD(P)-binding Rossmann-like Domain"/>
    <property type="match status" value="2"/>
</dbReference>
<name>A0ABN3T6L9_9ACTN</name>
<comment type="similarity">
    <text evidence="1">Belongs to the short-chain dehydrogenases/reductases (SDR) family.</text>
</comment>
<evidence type="ECO:0008006" key="6">
    <source>
        <dbReference type="Google" id="ProtNLM"/>
    </source>
</evidence>
<protein>
    <recommendedName>
        <fullName evidence="6">SDR family oxidoreductase</fullName>
    </recommendedName>
</protein>
<dbReference type="EMBL" id="BAAATE010000037">
    <property type="protein sequence ID" value="GAA2693860.1"/>
    <property type="molecule type" value="Genomic_DNA"/>
</dbReference>
<dbReference type="Pfam" id="PF13561">
    <property type="entry name" value="adh_short_C2"/>
    <property type="match status" value="2"/>
</dbReference>
<evidence type="ECO:0000256" key="2">
    <source>
        <dbReference type="ARBA" id="ARBA00023002"/>
    </source>
</evidence>
<keyword evidence="2" id="KW-0560">Oxidoreductase</keyword>
<accession>A0ABN3T6L9</accession>
<evidence type="ECO:0000256" key="3">
    <source>
        <dbReference type="SAM" id="MobiDB-lite"/>
    </source>
</evidence>
<dbReference type="Proteomes" id="UP001501666">
    <property type="component" value="Unassembled WGS sequence"/>
</dbReference>
<comment type="caution">
    <text evidence="4">The sequence shown here is derived from an EMBL/GenBank/DDBJ whole genome shotgun (WGS) entry which is preliminary data.</text>
</comment>
<dbReference type="PANTHER" id="PTHR43669:SF14">
    <property type="entry name" value="OXIDOREDUCTASE"/>
    <property type="match status" value="1"/>
</dbReference>
<dbReference type="SUPFAM" id="SSF51735">
    <property type="entry name" value="NAD(P)-binding Rossmann-fold domains"/>
    <property type="match status" value="1"/>
</dbReference>
<sequence>MVVADVAAGQNDKTAQMIHEEGGNALAVTCDVTSDHDVRAALDALVGEFGRLDVAFNNAGVEQPVKPLTDIPEDEWDRVGRFTGGTPEGRQGVIDQEPVGRMGTPEEIASAVLWLCSPPAAFTIGHALVVDGGQTV</sequence>
<reference evidence="4 5" key="1">
    <citation type="journal article" date="2019" name="Int. J. Syst. Evol. Microbiol.">
        <title>The Global Catalogue of Microorganisms (GCM) 10K type strain sequencing project: providing services to taxonomists for standard genome sequencing and annotation.</title>
        <authorList>
            <consortium name="The Broad Institute Genomics Platform"/>
            <consortium name="The Broad Institute Genome Sequencing Center for Infectious Disease"/>
            <person name="Wu L."/>
            <person name="Ma J."/>
        </authorList>
    </citation>
    <scope>NUCLEOTIDE SEQUENCE [LARGE SCALE GENOMIC DNA]</scope>
    <source>
        <strain evidence="4 5">JCM 6835</strain>
    </source>
</reference>
<evidence type="ECO:0000313" key="4">
    <source>
        <dbReference type="EMBL" id="GAA2693860.1"/>
    </source>
</evidence>
<proteinExistence type="inferred from homology"/>
<evidence type="ECO:0000313" key="5">
    <source>
        <dbReference type="Proteomes" id="UP001501666"/>
    </source>
</evidence>
<keyword evidence="5" id="KW-1185">Reference proteome</keyword>